<evidence type="ECO:0000313" key="3">
    <source>
        <dbReference type="Proteomes" id="UP000198131"/>
    </source>
</evidence>
<keyword evidence="3" id="KW-1185">Reference proteome</keyword>
<protein>
    <submittedName>
        <fullName evidence="2">Por secretion system C-terminal sorting domain-containing protein</fullName>
    </submittedName>
</protein>
<reference evidence="3" key="1">
    <citation type="submission" date="2017-06" db="EMBL/GenBank/DDBJ databases">
        <authorList>
            <person name="Varghese N."/>
            <person name="Submissions S."/>
        </authorList>
    </citation>
    <scope>NUCLEOTIDE SEQUENCE [LARGE SCALE GENOMIC DNA]</scope>
    <source>
        <strain evidence="3">DSM 11116</strain>
    </source>
</reference>
<proteinExistence type="predicted"/>
<dbReference type="Proteomes" id="UP000198131">
    <property type="component" value="Unassembled WGS sequence"/>
</dbReference>
<dbReference type="InterPro" id="IPR026444">
    <property type="entry name" value="Secre_tail"/>
</dbReference>
<dbReference type="Pfam" id="PF18962">
    <property type="entry name" value="Por_Secre_tail"/>
    <property type="match status" value="1"/>
</dbReference>
<sequence>MSAPSKMGRPWFWVLLLVAAWLPFMASAQEVIITPTALGDPQDFGDVAVGQASANKTYSISGSNLNNDITIVIPAGFQGSLNNGTTFTNNDGAQLTVARSGNSASGTLTLRFVPKQEGQNQSTLYASTNRQNGPPVFSNFVSLKGNGIPGAPTITVNPEALAFGNQIVGTTSASKSFTVNGTSLGTTPITVNAPTGFLVSYNGSAFGSTASINPTNGSVSNAVVNVQFNPATAKSYIELITLASSTASNSVSVSGTGTLPTPSLTATPSTLQSFGSVTVGTTSGTTIRSFVVNGQNLQGNVTITAPAGFSIRIGSGLFSSQPIVLTPVDGTLANTTIDVRFSPTTATAYAADITVASPSAVTQLVRVTGTGTPSSGSPVIRVDPAAIAFGTVTGSGSTSTRTFEVSGTDLVSGIVLTPSSANIELRNASTGGSFTKTLTINQVNGTVSAQTIEVRLVAIVPQNDFNQRIDITSQGAAAKIVGVTATNPSGATSDISVVNVDNNDFTFATRPNTVSASQRFLVSGTNLVDNLVVRPVGPNAEYFEVSTDDVNFFPSVSFTPNTQGNVLQTTVYVHFKPGVQAVTVTSTIRNSSAPAPDFDVSVTGISEPTIRLNQPIGNFATNVVKGTVTAPVAVRAVGFLLDGEVGIRFPQDFADDLRNPTRTPQYEFSFDNGKTYVKESSITPDANGNFTQDLLVRFAPVRVGNADQTLQFKNASLQGGAYFNLTSGFGRAQGFAIAVEPTAQSTAKVVRSANGQSATITFDLTSAPAGTAYGATRLVIGSSTYTTELPTNLFPQDKQNFNPGTTLGNGDYRFGSGTAIEANTNTFVVFSGASGSFTVTNLDPKLTYSFFGFEFNNDGVLNAENYRIPNNRPQFPLPVDLVSFTAKLRNNKVALNWVTASEKNNGSFAVERSQDARTFNTILTREGKGTTSTSTTYDAIDEKPLTGTSYYRLKQIDFDGTVKYSSPVAVNNLGVAEVAMYPNPTEDVLNIQIGGSTEGVRASVSDLTGRVVLTQVLSGNGQLSLGGLRSGTYLVTVGEGNSKVTRRIVKK</sequence>
<evidence type="ECO:0000313" key="2">
    <source>
        <dbReference type="EMBL" id="SNC60200.1"/>
    </source>
</evidence>
<dbReference type="EMBL" id="FYEW01000001">
    <property type="protein sequence ID" value="SNC60200.1"/>
    <property type="molecule type" value="Genomic_DNA"/>
</dbReference>
<dbReference type="Gene3D" id="2.60.40.10">
    <property type="entry name" value="Immunoglobulins"/>
    <property type="match status" value="3"/>
</dbReference>
<dbReference type="InterPro" id="IPR013783">
    <property type="entry name" value="Ig-like_fold"/>
</dbReference>
<gene>
    <name evidence="2" type="ORF">SAMN06265337_0209</name>
</gene>
<dbReference type="NCBIfam" id="TIGR04183">
    <property type="entry name" value="Por_Secre_tail"/>
    <property type="match status" value="1"/>
</dbReference>
<name>A0A212T2X4_9BACT</name>
<feature type="domain" description="Secretion system C-terminal sorting" evidence="1">
    <location>
        <begin position="980"/>
        <end position="1049"/>
    </location>
</feature>
<organism evidence="2 3">
    <name type="scientific">Hymenobacter gelipurpurascens</name>
    <dbReference type="NCBI Taxonomy" id="89968"/>
    <lineage>
        <taxon>Bacteria</taxon>
        <taxon>Pseudomonadati</taxon>
        <taxon>Bacteroidota</taxon>
        <taxon>Cytophagia</taxon>
        <taxon>Cytophagales</taxon>
        <taxon>Hymenobacteraceae</taxon>
        <taxon>Hymenobacter</taxon>
    </lineage>
</organism>
<evidence type="ECO:0000259" key="1">
    <source>
        <dbReference type="Pfam" id="PF18962"/>
    </source>
</evidence>
<dbReference type="AlphaFoldDB" id="A0A212T2X4"/>
<accession>A0A212T2X4</accession>